<dbReference type="Proteomes" id="UP001199106">
    <property type="component" value="Unassembled WGS sequence"/>
</dbReference>
<organism evidence="2 3">
    <name type="scientific">Alternaria panax</name>
    <dbReference type="NCBI Taxonomy" id="48097"/>
    <lineage>
        <taxon>Eukaryota</taxon>
        <taxon>Fungi</taxon>
        <taxon>Dikarya</taxon>
        <taxon>Ascomycota</taxon>
        <taxon>Pezizomycotina</taxon>
        <taxon>Dothideomycetes</taxon>
        <taxon>Pleosporomycetidae</taxon>
        <taxon>Pleosporales</taxon>
        <taxon>Pleosporineae</taxon>
        <taxon>Pleosporaceae</taxon>
        <taxon>Alternaria</taxon>
        <taxon>Alternaria sect. Panax</taxon>
    </lineage>
</organism>
<evidence type="ECO:0000313" key="2">
    <source>
        <dbReference type="EMBL" id="KAG9194013.1"/>
    </source>
</evidence>
<dbReference type="AlphaFoldDB" id="A0AAD4IFU2"/>
<name>A0AAD4IFU2_9PLEO</name>
<comment type="caution">
    <text evidence="2">The sequence shown here is derived from an EMBL/GenBank/DDBJ whole genome shotgun (WGS) entry which is preliminary data.</text>
</comment>
<sequence>MSPPEKKARTAVEATPEAPCDEIRSVYGDAHAATDNAMLAAHAQHLQQAGVIDGRMVYEFTQPYSKLHVHSVRYTSAYLALHPDYTGKDADIITTWRMAMRRQREDDEAEKKILKDYRAGRIDIWGNPIVGLITNSRGALVSHVGDGQQRDVVSLAYESQCPSYWSGHDDCDTTETDNSSSGNTVTRTPQDQRRRTNHLQKASMEAVTPSTSADIASSPAQGSFSKAVPLTFEQQLTHYKYYPNHPPNTPAIPPRLALPMRKTPNHTPHNCTPLATSKKPTTVSSSFPQPSPQRPRRIRTVTPLRTSPGNTDYTKLNYCKVTALCWKRGIPSGGNMQEVRNTLIQDDSAVREGEMRKKAMATSTCQREYKTVAPEDGEASV</sequence>
<protein>
    <submittedName>
        <fullName evidence="2">Uncharacterized protein</fullName>
    </submittedName>
</protein>
<reference evidence="2" key="1">
    <citation type="submission" date="2021-07" db="EMBL/GenBank/DDBJ databases">
        <title>Genome Resource of American Ginseng Black Spot Pathogen Alternaria panax.</title>
        <authorList>
            <person name="Qiu C."/>
            <person name="Wang W."/>
            <person name="Liu Z."/>
        </authorList>
    </citation>
    <scope>NUCLEOTIDE SEQUENCE</scope>
    <source>
        <strain evidence="2">BNCC115425</strain>
    </source>
</reference>
<keyword evidence="3" id="KW-1185">Reference proteome</keyword>
<evidence type="ECO:0000256" key="1">
    <source>
        <dbReference type="SAM" id="MobiDB-lite"/>
    </source>
</evidence>
<gene>
    <name evidence="2" type="ORF">G6011_04048</name>
</gene>
<feature type="compositionally biased region" description="Polar residues" evidence="1">
    <location>
        <begin position="176"/>
        <end position="189"/>
    </location>
</feature>
<accession>A0AAD4IFU2</accession>
<evidence type="ECO:0000313" key="3">
    <source>
        <dbReference type="Proteomes" id="UP001199106"/>
    </source>
</evidence>
<feature type="region of interest" description="Disordered" evidence="1">
    <location>
        <begin position="168"/>
        <end position="221"/>
    </location>
</feature>
<dbReference type="EMBL" id="JAANER010000002">
    <property type="protein sequence ID" value="KAG9194013.1"/>
    <property type="molecule type" value="Genomic_DNA"/>
</dbReference>
<feature type="region of interest" description="Disordered" evidence="1">
    <location>
        <begin position="273"/>
        <end position="296"/>
    </location>
</feature>
<feature type="compositionally biased region" description="Polar residues" evidence="1">
    <location>
        <begin position="208"/>
        <end position="221"/>
    </location>
</feature>
<proteinExistence type="predicted"/>
<feature type="compositionally biased region" description="Polar residues" evidence="1">
    <location>
        <begin position="273"/>
        <end position="283"/>
    </location>
</feature>